<keyword evidence="3" id="KW-1185">Reference proteome</keyword>
<name>A0A1Q8YIW0_9BURK</name>
<dbReference type="PANTHER" id="PTHR42949:SF3">
    <property type="entry name" value="ANAEROBIC GLYCEROL-3-PHOSPHATE DEHYDROGENASE SUBUNIT B"/>
    <property type="match status" value="1"/>
</dbReference>
<dbReference type="Pfam" id="PF13450">
    <property type="entry name" value="NAD_binding_8"/>
    <property type="match status" value="1"/>
</dbReference>
<dbReference type="Gene3D" id="1.10.10.1100">
    <property type="entry name" value="BFD-like [2Fe-2S]-binding domain"/>
    <property type="match status" value="1"/>
</dbReference>
<evidence type="ECO:0000313" key="2">
    <source>
        <dbReference type="EMBL" id="OLP07859.1"/>
    </source>
</evidence>
<evidence type="ECO:0000256" key="1">
    <source>
        <dbReference type="ARBA" id="ARBA00023002"/>
    </source>
</evidence>
<evidence type="ECO:0000313" key="3">
    <source>
        <dbReference type="Proteomes" id="UP000185911"/>
    </source>
</evidence>
<protein>
    <submittedName>
        <fullName evidence="2">BFD domain protein (2Fe-2S)-binding domain protein</fullName>
    </submittedName>
</protein>
<dbReference type="InterPro" id="IPR051691">
    <property type="entry name" value="Metab_Enz_Cyan_OpOx_G3PDH"/>
</dbReference>
<organism evidence="2 3">
    <name type="scientific">Rhodoferax antarcticus ANT.BR</name>
    <dbReference type="NCBI Taxonomy" id="1111071"/>
    <lineage>
        <taxon>Bacteria</taxon>
        <taxon>Pseudomonadati</taxon>
        <taxon>Pseudomonadota</taxon>
        <taxon>Betaproteobacteria</taxon>
        <taxon>Burkholderiales</taxon>
        <taxon>Comamonadaceae</taxon>
        <taxon>Rhodoferax</taxon>
    </lineage>
</organism>
<dbReference type="RefSeq" id="WP_075585477.1">
    <property type="nucleotide sequence ID" value="NZ_MSYM01000007.1"/>
</dbReference>
<dbReference type="SUPFAM" id="SSF51905">
    <property type="entry name" value="FAD/NAD(P)-binding domain"/>
    <property type="match status" value="1"/>
</dbReference>
<dbReference type="PANTHER" id="PTHR42949">
    <property type="entry name" value="ANAEROBIC GLYCEROL-3-PHOSPHATE DEHYDROGENASE SUBUNIT B"/>
    <property type="match status" value="1"/>
</dbReference>
<dbReference type="PRINTS" id="PR00469">
    <property type="entry name" value="PNDRDTASEII"/>
</dbReference>
<gene>
    <name evidence="2" type="ORF">BLL52_0956</name>
</gene>
<sequence>MQSADVLIVGGGPAGMAAAAELARLGLSALLVEQRDQLGGAIYRRFAGAGDTPVNLPSHHRKHRDALAQGIAQAAARVLPMLQSVLIGVDGEGRFLIDSRPLGRVVGVRPKAVMLALGTVEQVLPREGWELPGVVTVGGMQVQLKETGEVPQGPILLAGNGPLLMALAAQLASAGNPPVAVLERGQPVVAALRHAGVAANALRSWPNVAEALSYGNRLLRARIPYRTGWAVESIRAVDKGLVVSSRHVGGLYREYLVRHVALHDGLQPNTTGLPTADGPGIVRIGDCREVLGAQAAVLDGRRGAQALARHLGRSVQPETQLDLAIARLRRTQQAVAQLFEAPPIVPTPDTVICRCEGLRRADFEQLQVAGSAHELRLVGRFGMGACQGRFCAQAVSELAHANGLEFNAAELNGDVLRWPMRPVSLAALANYTDLDALFLPTAN</sequence>
<dbReference type="InterPro" id="IPR036188">
    <property type="entry name" value="FAD/NAD-bd_sf"/>
</dbReference>
<dbReference type="EMBL" id="MSYM01000007">
    <property type="protein sequence ID" value="OLP07859.1"/>
    <property type="molecule type" value="Genomic_DNA"/>
</dbReference>
<dbReference type="Gene3D" id="3.50.50.60">
    <property type="entry name" value="FAD/NAD(P)-binding domain"/>
    <property type="match status" value="1"/>
</dbReference>
<dbReference type="STRING" id="81479.RA876_18650"/>
<comment type="caution">
    <text evidence="2">The sequence shown here is derived from an EMBL/GenBank/DDBJ whole genome shotgun (WGS) entry which is preliminary data.</text>
</comment>
<dbReference type="GO" id="GO:0016491">
    <property type="term" value="F:oxidoreductase activity"/>
    <property type="evidence" value="ECO:0007669"/>
    <property type="project" value="UniProtKB-KW"/>
</dbReference>
<dbReference type="Proteomes" id="UP000185911">
    <property type="component" value="Unassembled WGS sequence"/>
</dbReference>
<proteinExistence type="predicted"/>
<keyword evidence="1" id="KW-0560">Oxidoreductase</keyword>
<dbReference type="PRINTS" id="PR00368">
    <property type="entry name" value="FADPNR"/>
</dbReference>
<dbReference type="AlphaFoldDB" id="A0A1Q8YIW0"/>
<dbReference type="InterPro" id="IPR041854">
    <property type="entry name" value="BFD-like_2Fe2S-bd_dom_sf"/>
</dbReference>
<reference evidence="2 3" key="1">
    <citation type="submission" date="2017-01" db="EMBL/GenBank/DDBJ databases">
        <title>Genome sequence of Rhodoferax antarcticus ANT.BR, a psychrophilic purple nonsulfur bacterium from an Antarctic microbial mat.</title>
        <authorList>
            <person name="Baker J."/>
            <person name="Riester C."/>
            <person name="Skinner B."/>
            <person name="Newell A."/>
            <person name="Swingley W."/>
            <person name="Madigan M."/>
            <person name="Jung D."/>
            <person name="Asao M."/>
            <person name="Chen M."/>
            <person name="Loughlin P."/>
            <person name="Pan H."/>
            <person name="Lin S."/>
            <person name="Li N."/>
            <person name="Shaw J."/>
            <person name="Prado M."/>
            <person name="Sherman C."/>
            <person name="Li X."/>
            <person name="Tang J."/>
            <person name="Blankenship R."/>
            <person name="Zhao T."/>
            <person name="Touchman J."/>
            <person name="Sattley M."/>
        </authorList>
    </citation>
    <scope>NUCLEOTIDE SEQUENCE [LARGE SCALE GENOMIC DNA]</scope>
    <source>
        <strain evidence="2 3">ANT.BR</strain>
    </source>
</reference>
<accession>A0A1Q8YIW0</accession>